<feature type="region of interest" description="Disordered" evidence="1">
    <location>
        <begin position="1"/>
        <end position="37"/>
    </location>
</feature>
<protein>
    <submittedName>
        <fullName evidence="2">Uncharacterized protein</fullName>
    </submittedName>
</protein>
<evidence type="ECO:0000313" key="2">
    <source>
        <dbReference type="EMBL" id="PWK93560.1"/>
    </source>
</evidence>
<accession>A0A2V2B605</accession>
<sequence>MHQDSVLRRGCRIGHSMLNRKTSQNHSSSMQSGGLRPNEKRLYVESFYGVTVQPQGLWTGRYSFCITAAPEAIERSFSTVCFSRATIQ</sequence>
<organism evidence="2 3">
    <name type="scientific">Pantoea allii</name>
    <dbReference type="NCBI Taxonomy" id="574096"/>
    <lineage>
        <taxon>Bacteria</taxon>
        <taxon>Pseudomonadati</taxon>
        <taxon>Pseudomonadota</taxon>
        <taxon>Gammaproteobacteria</taxon>
        <taxon>Enterobacterales</taxon>
        <taxon>Erwiniaceae</taxon>
        <taxon>Pantoea</taxon>
    </lineage>
</organism>
<evidence type="ECO:0000256" key="1">
    <source>
        <dbReference type="SAM" id="MobiDB-lite"/>
    </source>
</evidence>
<dbReference type="EMBL" id="QGHF01000014">
    <property type="protein sequence ID" value="PWK93560.1"/>
    <property type="molecule type" value="Genomic_DNA"/>
</dbReference>
<dbReference type="Proteomes" id="UP000245981">
    <property type="component" value="Unassembled WGS sequence"/>
</dbReference>
<dbReference type="AlphaFoldDB" id="A0A2V2B605"/>
<proteinExistence type="predicted"/>
<reference evidence="2 3" key="1">
    <citation type="submission" date="2018-05" db="EMBL/GenBank/DDBJ databases">
        <title>Genomic Encyclopedia of Type Strains, Phase IV (KMG-V): Genome sequencing to study the core and pangenomes of soil and plant-associated prokaryotes.</title>
        <authorList>
            <person name="Whitman W."/>
        </authorList>
    </citation>
    <scope>NUCLEOTIDE SEQUENCE [LARGE SCALE GENOMIC DNA]</scope>
    <source>
        <strain evidence="2 3">PNA 200-10</strain>
    </source>
</reference>
<name>A0A2V2B605_9GAMM</name>
<comment type="caution">
    <text evidence="2">The sequence shown here is derived from an EMBL/GenBank/DDBJ whole genome shotgun (WGS) entry which is preliminary data.</text>
</comment>
<evidence type="ECO:0000313" key="3">
    <source>
        <dbReference type="Proteomes" id="UP000245981"/>
    </source>
</evidence>
<gene>
    <name evidence="2" type="ORF">C7431_11419</name>
</gene>
<feature type="compositionally biased region" description="Polar residues" evidence="1">
    <location>
        <begin position="19"/>
        <end position="32"/>
    </location>
</feature>